<dbReference type="GO" id="GO:0006355">
    <property type="term" value="P:regulation of DNA-templated transcription"/>
    <property type="evidence" value="ECO:0007669"/>
    <property type="project" value="InterPro"/>
</dbReference>
<gene>
    <name evidence="1" type="ORF">E3A20_09590</name>
</gene>
<organism evidence="1 2">
    <name type="scientific">Planctomyces bekefii</name>
    <dbReference type="NCBI Taxonomy" id="1653850"/>
    <lineage>
        <taxon>Bacteria</taxon>
        <taxon>Pseudomonadati</taxon>
        <taxon>Planctomycetota</taxon>
        <taxon>Planctomycetia</taxon>
        <taxon>Planctomycetales</taxon>
        <taxon>Planctomycetaceae</taxon>
        <taxon>Planctomyces</taxon>
    </lineage>
</organism>
<dbReference type="Gene3D" id="1.10.10.10">
    <property type="entry name" value="Winged helix-like DNA-binding domain superfamily/Winged helix DNA-binding domain"/>
    <property type="match status" value="1"/>
</dbReference>
<protein>
    <recommendedName>
        <fullName evidence="3">OmpR/PhoB-type domain-containing protein</fullName>
    </recommendedName>
</protein>
<evidence type="ECO:0008006" key="3">
    <source>
        <dbReference type="Google" id="ProtNLM"/>
    </source>
</evidence>
<proteinExistence type="predicted"/>
<keyword evidence="2" id="KW-1185">Reference proteome</keyword>
<dbReference type="EMBL" id="SRHE01000149">
    <property type="protein sequence ID" value="TWW09912.1"/>
    <property type="molecule type" value="Genomic_DNA"/>
</dbReference>
<dbReference type="Proteomes" id="UP000321083">
    <property type="component" value="Unassembled WGS sequence"/>
</dbReference>
<reference evidence="1 2" key="1">
    <citation type="submission" date="2019-08" db="EMBL/GenBank/DDBJ databases">
        <title>100 year-old enigma solved: identification of Planctomyces bekefii, the type genus and species of the phylum Planctomycetes.</title>
        <authorList>
            <person name="Svetlana D.N."/>
            <person name="Overmann J."/>
        </authorList>
    </citation>
    <scope>NUCLEOTIDE SEQUENCE [LARGE SCALE GENOMIC DNA]</scope>
    <source>
        <strain evidence="1">Phe10_nw2017</strain>
    </source>
</reference>
<sequence length="160" mass="18326">MQQWVEFDVQKRAELFSMIAELIQRGGEEAPVRSSGSAMPRLMVGDHKIWLNGHSLDLSRRPLMIRMFRIFVEKPGQWVTREELVERVYGISTTGDRSVRFLGSVKTNSVKLVSRARLVTGKFLETHGGEAFEWFVYDGDRRAWTLVRHRSEGLMQASGG</sequence>
<accession>A0A5C6M7D9</accession>
<dbReference type="AlphaFoldDB" id="A0A5C6M7D9"/>
<dbReference type="InterPro" id="IPR036388">
    <property type="entry name" value="WH-like_DNA-bd_sf"/>
</dbReference>
<reference evidence="1 2" key="2">
    <citation type="submission" date="2019-08" db="EMBL/GenBank/DDBJ databases">
        <authorList>
            <person name="Henke P."/>
        </authorList>
    </citation>
    <scope>NUCLEOTIDE SEQUENCE [LARGE SCALE GENOMIC DNA]</scope>
    <source>
        <strain evidence="1">Phe10_nw2017</strain>
    </source>
</reference>
<comment type="caution">
    <text evidence="1">The sequence shown here is derived from an EMBL/GenBank/DDBJ whole genome shotgun (WGS) entry which is preliminary data.</text>
</comment>
<name>A0A5C6M7D9_9PLAN</name>
<dbReference type="SUPFAM" id="SSF46894">
    <property type="entry name" value="C-terminal effector domain of the bipartite response regulators"/>
    <property type="match status" value="1"/>
</dbReference>
<dbReference type="GO" id="GO:0003677">
    <property type="term" value="F:DNA binding"/>
    <property type="evidence" value="ECO:0007669"/>
    <property type="project" value="InterPro"/>
</dbReference>
<dbReference type="InterPro" id="IPR016032">
    <property type="entry name" value="Sig_transdc_resp-reg_C-effctor"/>
</dbReference>
<evidence type="ECO:0000313" key="2">
    <source>
        <dbReference type="Proteomes" id="UP000321083"/>
    </source>
</evidence>
<evidence type="ECO:0000313" key="1">
    <source>
        <dbReference type="EMBL" id="TWW09912.1"/>
    </source>
</evidence>